<dbReference type="PIRSF" id="PIRSF018747">
    <property type="entry name" value="UCP018747"/>
    <property type="match status" value="1"/>
</dbReference>
<evidence type="ECO:0000313" key="3">
    <source>
        <dbReference type="Proteomes" id="UP000617544"/>
    </source>
</evidence>
<sequence length="197" mass="22486">MNLKELFPEEGKVYECILITKSNLTPIGIVRVGDFLKFKIFEGRSFEDLSISNFAIVQIVDDIELLVSLAFNIFPNLEFEPALKVPLKKIKGYPWVEGRVNCHKEVIEDEVGKSLAKNCTLTPIYIGMVKKLPRPISRADNYLLEFAIIATRILVARKRGLRIDGLLKKAEEAYEMYIRLGGKSKIAEEINELIKRE</sequence>
<dbReference type="Gene3D" id="2.30.110.10">
    <property type="entry name" value="Electron Transport, Fmn-binding Protein, Chain A"/>
    <property type="match status" value="1"/>
</dbReference>
<dbReference type="InterPro" id="IPR016733">
    <property type="entry name" value="UCP018747"/>
</dbReference>
<name>A0A832W6Y8_PYRHR</name>
<evidence type="ECO:0000313" key="2">
    <source>
        <dbReference type="EMBL" id="HII60333.1"/>
    </source>
</evidence>
<dbReference type="InterPro" id="IPR007386">
    <property type="entry name" value="DUF447_N"/>
</dbReference>
<dbReference type="EMBL" id="DUJN01000002">
    <property type="protein sequence ID" value="HII60333.1"/>
    <property type="molecule type" value="Genomic_DNA"/>
</dbReference>
<evidence type="ECO:0000259" key="1">
    <source>
        <dbReference type="Pfam" id="PF04289"/>
    </source>
</evidence>
<feature type="domain" description="DUF447" evidence="1">
    <location>
        <begin position="14"/>
        <end position="128"/>
    </location>
</feature>
<dbReference type="SUPFAM" id="SSF50475">
    <property type="entry name" value="FMN-binding split barrel"/>
    <property type="match status" value="1"/>
</dbReference>
<comment type="caution">
    <text evidence="2">The sequence shown here is derived from an EMBL/GenBank/DDBJ whole genome shotgun (WGS) entry which is preliminary data.</text>
</comment>
<reference evidence="2" key="1">
    <citation type="journal article" date="2020" name="bioRxiv">
        <title>A rank-normalized archaeal taxonomy based on genome phylogeny resolves widespread incomplete and uneven classifications.</title>
        <authorList>
            <person name="Rinke C."/>
            <person name="Chuvochina M."/>
            <person name="Mussig A.J."/>
            <person name="Chaumeil P.-A."/>
            <person name="Waite D.W."/>
            <person name="Whitman W.B."/>
            <person name="Parks D.H."/>
            <person name="Hugenholtz P."/>
        </authorList>
    </citation>
    <scope>NUCLEOTIDE SEQUENCE</scope>
    <source>
        <strain evidence="2">UBA8834</strain>
    </source>
</reference>
<dbReference type="RefSeq" id="WP_010885418.1">
    <property type="nucleotide sequence ID" value="NZ_DUJN01000002.1"/>
</dbReference>
<organism evidence="2 3">
    <name type="scientific">Pyrococcus horikoshii</name>
    <dbReference type="NCBI Taxonomy" id="53953"/>
    <lineage>
        <taxon>Archaea</taxon>
        <taxon>Methanobacteriati</taxon>
        <taxon>Methanobacteriota</taxon>
        <taxon>Thermococci</taxon>
        <taxon>Thermococcales</taxon>
        <taxon>Thermococcaceae</taxon>
        <taxon>Pyrococcus</taxon>
    </lineage>
</organism>
<dbReference type="Proteomes" id="UP000617544">
    <property type="component" value="Unassembled WGS sequence"/>
</dbReference>
<accession>A0A832W6Y8</accession>
<gene>
    <name evidence="2" type="ORF">HA331_00970</name>
</gene>
<proteinExistence type="predicted"/>
<dbReference type="Pfam" id="PF04289">
    <property type="entry name" value="DUF447_N"/>
    <property type="match status" value="1"/>
</dbReference>
<dbReference type="AlphaFoldDB" id="A0A832W6Y8"/>
<dbReference type="OMA" id="VLHITWD"/>
<dbReference type="InterPro" id="IPR012349">
    <property type="entry name" value="Split_barrel_FMN-bd"/>
</dbReference>
<protein>
    <submittedName>
        <fullName evidence="2">DUF447 family protein</fullName>
    </submittedName>
</protein>
<dbReference type="GeneID" id="1443655"/>
<dbReference type="Gene3D" id="1.20.58.290">
    <property type="entry name" value="Hypothetical membrane protein ta0354_69_121"/>
    <property type="match status" value="1"/>
</dbReference>